<dbReference type="InterPro" id="IPR050295">
    <property type="entry name" value="Plant_2OG-oxidoreductases"/>
</dbReference>
<gene>
    <name evidence="4" type="ORF">BVC80_8703g16</name>
</gene>
<dbReference type="GO" id="GO:0051213">
    <property type="term" value="F:dioxygenase activity"/>
    <property type="evidence" value="ECO:0007669"/>
    <property type="project" value="UniProtKB-KW"/>
</dbReference>
<dbReference type="OMA" id="AKEMRAM"/>
<evidence type="ECO:0000256" key="1">
    <source>
        <dbReference type="ARBA" id="ARBA00022723"/>
    </source>
</evidence>
<dbReference type="InterPro" id="IPR044861">
    <property type="entry name" value="IPNS-like_FE2OG_OXY"/>
</dbReference>
<dbReference type="OrthoDB" id="406156at2759"/>
<dbReference type="EMBL" id="MVGT01002172">
    <property type="protein sequence ID" value="OVA09170.1"/>
    <property type="molecule type" value="Genomic_DNA"/>
</dbReference>
<dbReference type="InterPro" id="IPR005123">
    <property type="entry name" value="Oxoglu/Fe-dep_dioxygenase_dom"/>
</dbReference>
<dbReference type="Gene3D" id="2.60.120.330">
    <property type="entry name" value="B-lactam Antibiotic, Isopenicillin N Synthase, Chain"/>
    <property type="match status" value="1"/>
</dbReference>
<dbReference type="STRING" id="56857.A0A200QFA0"/>
<accession>A0A200QFA0</accession>
<proteinExistence type="predicted"/>
<dbReference type="PANTHER" id="PTHR47991">
    <property type="entry name" value="OXOGLUTARATE/IRON-DEPENDENT DIOXYGENASE"/>
    <property type="match status" value="1"/>
</dbReference>
<protein>
    <submittedName>
        <fullName evidence="4">Oxoglutarate/iron-dependent dioxygenase</fullName>
    </submittedName>
</protein>
<dbReference type="InterPro" id="IPR027443">
    <property type="entry name" value="IPNS-like_sf"/>
</dbReference>
<keyword evidence="2" id="KW-0408">Iron</keyword>
<keyword evidence="5" id="KW-1185">Reference proteome</keyword>
<comment type="caution">
    <text evidence="4">The sequence shown here is derived from an EMBL/GenBank/DDBJ whole genome shotgun (WGS) entry which is preliminary data.</text>
</comment>
<keyword evidence="4" id="KW-0223">Dioxygenase</keyword>
<evidence type="ECO:0000259" key="3">
    <source>
        <dbReference type="PROSITE" id="PS51471"/>
    </source>
</evidence>
<reference evidence="4 5" key="1">
    <citation type="journal article" date="2017" name="Mol. Plant">
        <title>The Genome of Medicinal Plant Macleaya cordata Provides New Insights into Benzylisoquinoline Alkaloids Metabolism.</title>
        <authorList>
            <person name="Liu X."/>
            <person name="Liu Y."/>
            <person name="Huang P."/>
            <person name="Ma Y."/>
            <person name="Qing Z."/>
            <person name="Tang Q."/>
            <person name="Cao H."/>
            <person name="Cheng P."/>
            <person name="Zheng Y."/>
            <person name="Yuan Z."/>
            <person name="Zhou Y."/>
            <person name="Liu J."/>
            <person name="Tang Z."/>
            <person name="Zhuo Y."/>
            <person name="Zhang Y."/>
            <person name="Yu L."/>
            <person name="Huang J."/>
            <person name="Yang P."/>
            <person name="Peng Q."/>
            <person name="Zhang J."/>
            <person name="Jiang W."/>
            <person name="Zhang Z."/>
            <person name="Lin K."/>
            <person name="Ro D.K."/>
            <person name="Chen X."/>
            <person name="Xiong X."/>
            <person name="Shang Y."/>
            <person name="Huang S."/>
            <person name="Zeng J."/>
        </authorList>
    </citation>
    <scope>NUCLEOTIDE SEQUENCE [LARGE SCALE GENOMIC DNA]</scope>
    <source>
        <strain evidence="5">cv. BLH2017</strain>
        <tissue evidence="4">Root</tissue>
    </source>
</reference>
<evidence type="ECO:0000313" key="5">
    <source>
        <dbReference type="Proteomes" id="UP000195402"/>
    </source>
</evidence>
<dbReference type="GO" id="GO:0046872">
    <property type="term" value="F:metal ion binding"/>
    <property type="evidence" value="ECO:0007669"/>
    <property type="project" value="UniProtKB-KW"/>
</dbReference>
<evidence type="ECO:0000313" key="4">
    <source>
        <dbReference type="EMBL" id="OVA09170.1"/>
    </source>
</evidence>
<name>A0A200QFA0_MACCD</name>
<sequence>MSVATEFFERPVQDRIDLYSEDPKEPVRFYTSINYNKEEVHYWRDNLRHPCHPVEDYRNLWPSKPTNYREVVGTYSVEVRRLAFKLLELICLGLGLELGFFEEQLSKIQLMSVNYYPPCPDPSLTLGLPKHGDPNLLTLLLQGLPDGLQVFKDGEWISVDPIPNAFVVNLGHQLQVRAYISVFLSMSRLL</sequence>
<organism evidence="4 5">
    <name type="scientific">Macleaya cordata</name>
    <name type="common">Five-seeded plume-poppy</name>
    <name type="synonym">Bocconia cordata</name>
    <dbReference type="NCBI Taxonomy" id="56857"/>
    <lineage>
        <taxon>Eukaryota</taxon>
        <taxon>Viridiplantae</taxon>
        <taxon>Streptophyta</taxon>
        <taxon>Embryophyta</taxon>
        <taxon>Tracheophyta</taxon>
        <taxon>Spermatophyta</taxon>
        <taxon>Magnoliopsida</taxon>
        <taxon>Ranunculales</taxon>
        <taxon>Papaveraceae</taxon>
        <taxon>Papaveroideae</taxon>
        <taxon>Macleaya</taxon>
    </lineage>
</organism>
<dbReference type="SUPFAM" id="SSF51197">
    <property type="entry name" value="Clavaminate synthase-like"/>
    <property type="match status" value="1"/>
</dbReference>
<dbReference type="Proteomes" id="UP000195402">
    <property type="component" value="Unassembled WGS sequence"/>
</dbReference>
<evidence type="ECO:0000256" key="2">
    <source>
        <dbReference type="ARBA" id="ARBA00023004"/>
    </source>
</evidence>
<feature type="domain" description="Fe2OG dioxygenase" evidence="3">
    <location>
        <begin position="107"/>
        <end position="190"/>
    </location>
</feature>
<dbReference type="PROSITE" id="PS51471">
    <property type="entry name" value="FE2OG_OXY"/>
    <property type="match status" value="1"/>
</dbReference>
<keyword evidence="4" id="KW-0560">Oxidoreductase</keyword>
<keyword evidence="1" id="KW-0479">Metal-binding</keyword>
<dbReference type="AlphaFoldDB" id="A0A200QFA0"/>
<dbReference type="InParanoid" id="A0A200QFA0"/>
<dbReference type="Pfam" id="PF03171">
    <property type="entry name" value="2OG-FeII_Oxy"/>
    <property type="match status" value="1"/>
</dbReference>